<dbReference type="Pfam" id="PF04717">
    <property type="entry name" value="Phage_base_V"/>
    <property type="match status" value="1"/>
</dbReference>
<keyword evidence="3" id="KW-1185">Reference proteome</keyword>
<feature type="domain" description="Gp5/Type VI secretion system Vgr protein OB-fold" evidence="1">
    <location>
        <begin position="11"/>
        <end position="85"/>
    </location>
</feature>
<protein>
    <submittedName>
        <fullName evidence="2">Baseplate assembly protein</fullName>
    </submittedName>
</protein>
<evidence type="ECO:0000259" key="1">
    <source>
        <dbReference type="Pfam" id="PF04717"/>
    </source>
</evidence>
<organism evidence="2 3">
    <name type="scientific">Kitasatospora xanthocidica</name>
    <dbReference type="NCBI Taxonomy" id="83382"/>
    <lineage>
        <taxon>Bacteria</taxon>
        <taxon>Bacillati</taxon>
        <taxon>Actinomycetota</taxon>
        <taxon>Actinomycetes</taxon>
        <taxon>Kitasatosporales</taxon>
        <taxon>Streptomycetaceae</taxon>
        <taxon>Kitasatospora</taxon>
    </lineage>
</organism>
<accession>A0A372ZQE7</accession>
<comment type="caution">
    <text evidence="2">The sequence shown here is derived from an EMBL/GenBank/DDBJ whole genome shotgun (WGS) entry which is preliminary data.</text>
</comment>
<dbReference type="RefSeq" id="WP_049657827.1">
    <property type="nucleotide sequence ID" value="NZ_QVIG01000001.1"/>
</dbReference>
<dbReference type="SUPFAM" id="SSF69255">
    <property type="entry name" value="gp5 N-terminal domain-like"/>
    <property type="match status" value="1"/>
</dbReference>
<reference evidence="2 3" key="1">
    <citation type="submission" date="2018-08" db="EMBL/GenBank/DDBJ databases">
        <title>Diversity &amp; Physiological Properties of Lignin-Decomposing Actinobacteria from Soil.</title>
        <authorList>
            <person name="Roh S.G."/>
            <person name="Kim S.B."/>
        </authorList>
    </citation>
    <scope>NUCLEOTIDE SEQUENCE [LARGE SCALE GENOMIC DNA]</scope>
    <source>
        <strain evidence="2 3">MMS17-GH009</strain>
    </source>
</reference>
<evidence type="ECO:0000313" key="2">
    <source>
        <dbReference type="EMBL" id="RGD58073.1"/>
    </source>
</evidence>
<dbReference type="InterPro" id="IPR006531">
    <property type="entry name" value="Gp5/Vgr_OB"/>
</dbReference>
<proteinExistence type="predicted"/>
<dbReference type="InterPro" id="IPR037026">
    <property type="entry name" value="Vgr_OB-fold_dom_sf"/>
</dbReference>
<gene>
    <name evidence="2" type="ORF">DR950_09970</name>
</gene>
<dbReference type="EMBL" id="QVIG01000001">
    <property type="protein sequence ID" value="RGD58073.1"/>
    <property type="molecule type" value="Genomic_DNA"/>
</dbReference>
<dbReference type="AlphaFoldDB" id="A0A372ZQE7"/>
<evidence type="ECO:0000313" key="3">
    <source>
        <dbReference type="Proteomes" id="UP000263377"/>
    </source>
</evidence>
<sequence>MAEPTRYLGKYRGTVVTNTDPLGIGRIQAQVPDVLGDAVSTWAMPCFPVAGPGMGHYAVPPVGAGVWLEFEQGDQSYPIWTGCWYGSASEVPVEATTGPPGVPNMVLETSGRRVIVLSDDPTTGITLRIPSGASIVINDSGIRISNGQGASIALVGATVTINQDALSVT</sequence>
<dbReference type="Gene3D" id="2.40.50.230">
    <property type="entry name" value="Gp5 N-terminal domain"/>
    <property type="match status" value="1"/>
</dbReference>
<dbReference type="Proteomes" id="UP000263377">
    <property type="component" value="Unassembled WGS sequence"/>
</dbReference>
<name>A0A372ZQE7_9ACTN</name>